<feature type="transmembrane region" description="Helical" evidence="5">
    <location>
        <begin position="62"/>
        <end position="82"/>
    </location>
</feature>
<accession>A0A2J6R9N9</accession>
<keyword evidence="3 5" id="KW-1133">Transmembrane helix</keyword>
<dbReference type="InterPro" id="IPR007568">
    <property type="entry name" value="RTA1"/>
</dbReference>
<organism evidence="6 7">
    <name type="scientific">Hyaloscypha variabilis (strain UAMH 11265 / GT02V1 / F)</name>
    <name type="common">Meliniomyces variabilis</name>
    <dbReference type="NCBI Taxonomy" id="1149755"/>
    <lineage>
        <taxon>Eukaryota</taxon>
        <taxon>Fungi</taxon>
        <taxon>Dikarya</taxon>
        <taxon>Ascomycota</taxon>
        <taxon>Pezizomycotina</taxon>
        <taxon>Leotiomycetes</taxon>
        <taxon>Helotiales</taxon>
        <taxon>Hyaloscyphaceae</taxon>
        <taxon>Hyaloscypha</taxon>
        <taxon>Hyaloscypha variabilis</taxon>
    </lineage>
</organism>
<feature type="transmembrane region" description="Helical" evidence="5">
    <location>
        <begin position="171"/>
        <end position="195"/>
    </location>
</feature>
<dbReference type="GO" id="GO:0005886">
    <property type="term" value="C:plasma membrane"/>
    <property type="evidence" value="ECO:0007669"/>
    <property type="project" value="TreeGrafter"/>
</dbReference>
<dbReference type="PANTHER" id="PTHR31465">
    <property type="entry name" value="PROTEIN RTA1-RELATED"/>
    <property type="match status" value="1"/>
</dbReference>
<evidence type="ECO:0000256" key="4">
    <source>
        <dbReference type="ARBA" id="ARBA00023136"/>
    </source>
</evidence>
<dbReference type="GO" id="GO:0000324">
    <property type="term" value="C:fungal-type vacuole"/>
    <property type="evidence" value="ECO:0007669"/>
    <property type="project" value="TreeGrafter"/>
</dbReference>
<feature type="transmembrane region" description="Helical" evidence="5">
    <location>
        <begin position="255"/>
        <end position="275"/>
    </location>
</feature>
<dbReference type="PANTHER" id="PTHR31465:SF8">
    <property type="entry name" value="DOMAIN PROTEIN, PUTATIVE (AFU_ORTHOLOGUE AFUA_6G14140)-RELATED"/>
    <property type="match status" value="1"/>
</dbReference>
<evidence type="ECO:0000313" key="6">
    <source>
        <dbReference type="EMBL" id="PMD35232.1"/>
    </source>
</evidence>
<reference evidence="6 7" key="1">
    <citation type="submission" date="2016-04" db="EMBL/GenBank/DDBJ databases">
        <title>A degradative enzymes factory behind the ericoid mycorrhizal symbiosis.</title>
        <authorList>
            <consortium name="DOE Joint Genome Institute"/>
            <person name="Martino E."/>
            <person name="Morin E."/>
            <person name="Grelet G."/>
            <person name="Kuo A."/>
            <person name="Kohler A."/>
            <person name="Daghino S."/>
            <person name="Barry K."/>
            <person name="Choi C."/>
            <person name="Cichocki N."/>
            <person name="Clum A."/>
            <person name="Copeland A."/>
            <person name="Hainaut M."/>
            <person name="Haridas S."/>
            <person name="Labutti K."/>
            <person name="Lindquist E."/>
            <person name="Lipzen A."/>
            <person name="Khouja H.-R."/>
            <person name="Murat C."/>
            <person name="Ohm R."/>
            <person name="Olson A."/>
            <person name="Spatafora J."/>
            <person name="Veneault-Fourrey C."/>
            <person name="Henrissat B."/>
            <person name="Grigoriev I."/>
            <person name="Martin F."/>
            <person name="Perotto S."/>
        </authorList>
    </citation>
    <scope>NUCLEOTIDE SEQUENCE [LARGE SCALE GENOMIC DNA]</scope>
    <source>
        <strain evidence="6 7">F</strain>
    </source>
</reference>
<evidence type="ECO:0000256" key="5">
    <source>
        <dbReference type="SAM" id="Phobius"/>
    </source>
</evidence>
<dbReference type="OrthoDB" id="4521223at2759"/>
<feature type="transmembrane region" description="Helical" evidence="5">
    <location>
        <begin position="219"/>
        <end position="240"/>
    </location>
</feature>
<proteinExistence type="predicted"/>
<gene>
    <name evidence="6" type="ORF">L207DRAFT_637618</name>
</gene>
<keyword evidence="7" id="KW-1185">Reference proteome</keyword>
<feature type="transmembrane region" description="Helical" evidence="5">
    <location>
        <begin position="136"/>
        <end position="159"/>
    </location>
</feature>
<evidence type="ECO:0000256" key="1">
    <source>
        <dbReference type="ARBA" id="ARBA00004141"/>
    </source>
</evidence>
<keyword evidence="4 5" id="KW-0472">Membrane</keyword>
<evidence type="ECO:0000256" key="2">
    <source>
        <dbReference type="ARBA" id="ARBA00022692"/>
    </source>
</evidence>
<feature type="transmembrane region" description="Helical" evidence="5">
    <location>
        <begin position="38"/>
        <end position="55"/>
    </location>
</feature>
<comment type="subcellular location">
    <subcellularLocation>
        <location evidence="1">Membrane</location>
        <topology evidence="1">Multi-pass membrane protein</topology>
    </subcellularLocation>
</comment>
<sequence>MDIYEALLLRRTGQYADCTLATCPISESLYGYLPSNPVNLIFVALFALSCLVHVIQGFKNRCWTFMVGFGIGTATETVGYIGRLMMRKNPWSEVNIGIQLVCLTIAPAFIAGGIYLTLKHIIIIYGAQFSRIAPRWYTWIFVTCDILSILIQSAGAILASSGSKARLGNDVMMLGLVSQVVTLGVFGALTADVYFRIRKFRGEINESTLPLRNSRRFKYFLIATIIAYACISIRCVYRIAEMAGGWRNKIMENQVGFVIFDGVMCVVAVFAMNIFHPGFLFKQSYATLKAEQIEPDTEMVNARGHENTK</sequence>
<dbReference type="Pfam" id="PF04479">
    <property type="entry name" value="RTA1"/>
    <property type="match status" value="1"/>
</dbReference>
<keyword evidence="2 5" id="KW-0812">Transmembrane</keyword>
<feature type="transmembrane region" description="Helical" evidence="5">
    <location>
        <begin position="94"/>
        <end position="116"/>
    </location>
</feature>
<dbReference type="Proteomes" id="UP000235786">
    <property type="component" value="Unassembled WGS sequence"/>
</dbReference>
<dbReference type="AlphaFoldDB" id="A0A2J6R9N9"/>
<name>A0A2J6R9N9_HYAVF</name>
<protein>
    <submittedName>
        <fullName evidence="6">RTA1-domain-containing protein</fullName>
    </submittedName>
</protein>
<evidence type="ECO:0000313" key="7">
    <source>
        <dbReference type="Proteomes" id="UP000235786"/>
    </source>
</evidence>
<dbReference type="EMBL" id="KZ613952">
    <property type="protein sequence ID" value="PMD35232.1"/>
    <property type="molecule type" value="Genomic_DNA"/>
</dbReference>
<evidence type="ECO:0000256" key="3">
    <source>
        <dbReference type="ARBA" id="ARBA00022989"/>
    </source>
</evidence>